<dbReference type="PRINTS" id="PR00598">
    <property type="entry name" value="HTHMARR"/>
</dbReference>
<organism evidence="5 6">
    <name type="scientific">Carnobacterium antarcticum</name>
    <dbReference type="NCBI Taxonomy" id="2126436"/>
    <lineage>
        <taxon>Bacteria</taxon>
        <taxon>Bacillati</taxon>
        <taxon>Bacillota</taxon>
        <taxon>Bacilli</taxon>
        <taxon>Lactobacillales</taxon>
        <taxon>Carnobacteriaceae</taxon>
        <taxon>Carnobacterium</taxon>
    </lineage>
</organism>
<dbReference type="InterPro" id="IPR000835">
    <property type="entry name" value="HTH_MarR-typ"/>
</dbReference>
<dbReference type="RefSeq" id="WP_058919142.1">
    <property type="nucleotide sequence ID" value="NZ_JBHSQC010000015.1"/>
</dbReference>
<dbReference type="PANTHER" id="PTHR42756:SF1">
    <property type="entry name" value="TRANSCRIPTIONAL REPRESSOR OF EMRAB OPERON"/>
    <property type="match status" value="1"/>
</dbReference>
<keyword evidence="6" id="KW-1185">Reference proteome</keyword>
<dbReference type="SUPFAM" id="SSF46785">
    <property type="entry name" value="Winged helix' DNA-binding domain"/>
    <property type="match status" value="1"/>
</dbReference>
<keyword evidence="1" id="KW-0805">Transcription regulation</keyword>
<dbReference type="EMBL" id="JBHUFF010000008">
    <property type="protein sequence ID" value="MFD1798734.1"/>
    <property type="molecule type" value="Genomic_DNA"/>
</dbReference>
<comment type="caution">
    <text evidence="5">The sequence shown here is derived from an EMBL/GenBank/DDBJ whole genome shotgun (WGS) entry which is preliminary data.</text>
</comment>
<keyword evidence="3" id="KW-0804">Transcription</keyword>
<dbReference type="InterPro" id="IPR036390">
    <property type="entry name" value="WH_DNA-bd_sf"/>
</dbReference>
<dbReference type="PANTHER" id="PTHR42756">
    <property type="entry name" value="TRANSCRIPTIONAL REGULATOR, MARR"/>
    <property type="match status" value="1"/>
</dbReference>
<proteinExistence type="predicted"/>
<dbReference type="Pfam" id="PF01047">
    <property type="entry name" value="MarR"/>
    <property type="match status" value="1"/>
</dbReference>
<evidence type="ECO:0000259" key="4">
    <source>
        <dbReference type="PROSITE" id="PS50995"/>
    </source>
</evidence>
<keyword evidence="2" id="KW-0238">DNA-binding</keyword>
<sequence>MMHQNLELLYSVNQYTQTVMNQWSASFPHRISISALLVLGELKTKGPLKQVTLANFLKVTPGAMTNIATMIVKENYAQRIYDDKDRRITRLAITEQGLELLKEARATEAKINTNLLNVLSSKEKETFLSLFHKISEQ</sequence>
<feature type="domain" description="HTH marR-type" evidence="4">
    <location>
        <begin position="5"/>
        <end position="136"/>
    </location>
</feature>
<dbReference type="SMART" id="SM00347">
    <property type="entry name" value="HTH_MARR"/>
    <property type="match status" value="1"/>
</dbReference>
<dbReference type="PROSITE" id="PS50995">
    <property type="entry name" value="HTH_MARR_2"/>
    <property type="match status" value="1"/>
</dbReference>
<accession>A0ABW4NJZ3</accession>
<dbReference type="Proteomes" id="UP001597285">
    <property type="component" value="Unassembled WGS sequence"/>
</dbReference>
<evidence type="ECO:0000313" key="5">
    <source>
        <dbReference type="EMBL" id="MFD1798734.1"/>
    </source>
</evidence>
<reference evidence="6" key="1">
    <citation type="journal article" date="2019" name="Int. J. Syst. Evol. Microbiol.">
        <title>The Global Catalogue of Microorganisms (GCM) 10K type strain sequencing project: providing services to taxonomists for standard genome sequencing and annotation.</title>
        <authorList>
            <consortium name="The Broad Institute Genomics Platform"/>
            <consortium name="The Broad Institute Genome Sequencing Center for Infectious Disease"/>
            <person name="Wu L."/>
            <person name="Ma J."/>
        </authorList>
    </citation>
    <scope>NUCLEOTIDE SEQUENCE [LARGE SCALE GENOMIC DNA]</scope>
    <source>
        <strain evidence="6">KCTC 42143</strain>
    </source>
</reference>
<gene>
    <name evidence="5" type="ORF">ACFSBK_02525</name>
</gene>
<evidence type="ECO:0000256" key="3">
    <source>
        <dbReference type="ARBA" id="ARBA00023163"/>
    </source>
</evidence>
<dbReference type="InterPro" id="IPR036388">
    <property type="entry name" value="WH-like_DNA-bd_sf"/>
</dbReference>
<protein>
    <submittedName>
        <fullName evidence="5">MarR family winged helix-turn-helix transcriptional regulator</fullName>
    </submittedName>
</protein>
<evidence type="ECO:0000256" key="2">
    <source>
        <dbReference type="ARBA" id="ARBA00023125"/>
    </source>
</evidence>
<dbReference type="Gene3D" id="1.10.10.10">
    <property type="entry name" value="Winged helix-like DNA-binding domain superfamily/Winged helix DNA-binding domain"/>
    <property type="match status" value="1"/>
</dbReference>
<evidence type="ECO:0000313" key="6">
    <source>
        <dbReference type="Proteomes" id="UP001597285"/>
    </source>
</evidence>
<name>A0ABW4NJZ3_9LACT</name>
<evidence type="ECO:0000256" key="1">
    <source>
        <dbReference type="ARBA" id="ARBA00023015"/>
    </source>
</evidence>